<organism evidence="4 5">
    <name type="scientific">Mycobacterium mantenii</name>
    <dbReference type="NCBI Taxonomy" id="560555"/>
    <lineage>
        <taxon>Bacteria</taxon>
        <taxon>Bacillati</taxon>
        <taxon>Actinomycetota</taxon>
        <taxon>Actinomycetes</taxon>
        <taxon>Mycobacteriales</taxon>
        <taxon>Mycobacteriaceae</taxon>
        <taxon>Mycobacterium</taxon>
        <taxon>Mycobacterium avium complex (MAC)</taxon>
    </lineage>
</organism>
<gene>
    <name evidence="4" type="ORF">MMAN_54030</name>
</gene>
<comment type="similarity">
    <text evidence="1">Belongs to the mycobacterial PPE family.</text>
</comment>
<feature type="region of interest" description="Disordered" evidence="2">
    <location>
        <begin position="147"/>
        <end position="176"/>
    </location>
</feature>
<evidence type="ECO:0000313" key="5">
    <source>
        <dbReference type="Proteomes" id="UP000465812"/>
    </source>
</evidence>
<feature type="compositionally biased region" description="Basic residues" evidence="2">
    <location>
        <begin position="30"/>
        <end position="39"/>
    </location>
</feature>
<proteinExistence type="inferred from homology"/>
<dbReference type="PANTHER" id="PTHR46766">
    <property type="entry name" value="GLUTAMINE-RICH PROTEIN 2"/>
    <property type="match status" value="1"/>
</dbReference>
<dbReference type="EMBL" id="AP022590">
    <property type="protein sequence ID" value="BBY41269.1"/>
    <property type="molecule type" value="Genomic_DNA"/>
</dbReference>
<dbReference type="PANTHER" id="PTHR46766:SF1">
    <property type="entry name" value="GLUTAMINE-RICH PROTEIN 2"/>
    <property type="match status" value="1"/>
</dbReference>
<reference evidence="4 5" key="1">
    <citation type="journal article" date="2019" name="Emerg. Microbes Infect.">
        <title>Comprehensive subspecies identification of 175 nontuberculous mycobacteria species based on 7547 genomic profiles.</title>
        <authorList>
            <person name="Matsumoto Y."/>
            <person name="Kinjo T."/>
            <person name="Motooka D."/>
            <person name="Nabeya D."/>
            <person name="Jung N."/>
            <person name="Uechi K."/>
            <person name="Horii T."/>
            <person name="Iida T."/>
            <person name="Fujita J."/>
            <person name="Nakamura S."/>
        </authorList>
    </citation>
    <scope>NUCLEOTIDE SEQUENCE [LARGE SCALE GENOMIC DNA]</scope>
    <source>
        <strain evidence="4 5">JCM 18113</strain>
    </source>
</reference>
<accession>A0ABM7K148</accession>
<evidence type="ECO:0000256" key="1">
    <source>
        <dbReference type="ARBA" id="ARBA00010652"/>
    </source>
</evidence>
<keyword evidence="5" id="KW-1185">Reference proteome</keyword>
<dbReference type="Pfam" id="PF00823">
    <property type="entry name" value="PPE"/>
    <property type="match status" value="1"/>
</dbReference>
<feature type="domain" description="PPE" evidence="3">
    <location>
        <begin position="58"/>
        <end position="147"/>
    </location>
</feature>
<dbReference type="InterPro" id="IPR000030">
    <property type="entry name" value="PPE_dom"/>
</dbReference>
<evidence type="ECO:0000256" key="2">
    <source>
        <dbReference type="SAM" id="MobiDB-lite"/>
    </source>
</evidence>
<dbReference type="InterPro" id="IPR038332">
    <property type="entry name" value="PPE_sf"/>
</dbReference>
<protein>
    <recommendedName>
        <fullName evidence="3">PPE domain-containing protein</fullName>
    </recommendedName>
</protein>
<dbReference type="Gene3D" id="1.20.1260.20">
    <property type="entry name" value="PPE superfamily"/>
    <property type="match status" value="1"/>
</dbReference>
<dbReference type="SUPFAM" id="SSF140459">
    <property type="entry name" value="PE/PPE dimer-like"/>
    <property type="match status" value="1"/>
</dbReference>
<evidence type="ECO:0000259" key="3">
    <source>
        <dbReference type="Pfam" id="PF00823"/>
    </source>
</evidence>
<dbReference type="Proteomes" id="UP000465812">
    <property type="component" value="Chromosome"/>
</dbReference>
<name>A0ABM7K148_MYCNT</name>
<feature type="region of interest" description="Disordered" evidence="2">
    <location>
        <begin position="1"/>
        <end position="55"/>
    </location>
</feature>
<evidence type="ECO:0000313" key="4">
    <source>
        <dbReference type="EMBL" id="BBY41269.1"/>
    </source>
</evidence>
<sequence>MSRMVGPHPPAPFAQPATRGRTTFGTPAVRRGRAGHRQPPRPVALANSGSGQASHGFRRVAPEVNSGRMYLGPGPGSLLAAAAAWDALAAELSAAAGGYESVITTLTNEWLGPTSMAMAAAVAPYVAGIGGRRAVAGNFNRHVQAAAGRDGRPRVRRCGSPNRPAPLAVPRSPAAG</sequence>